<dbReference type="EMBL" id="BAAFRS010000052">
    <property type="protein sequence ID" value="GAB1220364.1"/>
    <property type="molecule type" value="Genomic_DNA"/>
</dbReference>
<evidence type="ECO:0000256" key="1">
    <source>
        <dbReference type="SAM" id="Phobius"/>
    </source>
</evidence>
<dbReference type="Proteomes" id="UP001628156">
    <property type="component" value="Unassembled WGS sequence"/>
</dbReference>
<keyword evidence="1" id="KW-0472">Membrane</keyword>
<keyword evidence="1" id="KW-0812">Transmembrane</keyword>
<protein>
    <submittedName>
        <fullName evidence="3">Uncharacterized protein</fullName>
    </submittedName>
</protein>
<organism evidence="3 5">
    <name type="scientific">Entamoeba nuttalli</name>
    <dbReference type="NCBI Taxonomy" id="412467"/>
    <lineage>
        <taxon>Eukaryota</taxon>
        <taxon>Amoebozoa</taxon>
        <taxon>Evosea</taxon>
        <taxon>Archamoebae</taxon>
        <taxon>Mastigamoebida</taxon>
        <taxon>Entamoebidae</taxon>
        <taxon>Entamoeba</taxon>
    </lineage>
</organism>
<keyword evidence="2" id="KW-0732">Signal</keyword>
<comment type="caution">
    <text evidence="3">The sequence shown here is derived from an EMBL/GenBank/DDBJ whole genome shotgun (WGS) entry which is preliminary data.</text>
</comment>
<name>A0ABQ0DBZ4_9EUKA</name>
<dbReference type="EMBL" id="BAAFRS010000373">
    <property type="protein sequence ID" value="GAB1228096.1"/>
    <property type="molecule type" value="Genomic_DNA"/>
</dbReference>
<gene>
    <name evidence="3" type="ORF">ENUP19_0052G0018</name>
    <name evidence="4" type="ORF">ENUP19_0373G0003</name>
</gene>
<feature type="chain" id="PRO_5045029867" evidence="2">
    <location>
        <begin position="20"/>
        <end position="67"/>
    </location>
</feature>
<reference evidence="3 5" key="1">
    <citation type="journal article" date="2019" name="PLoS Negl. Trop. Dis.">
        <title>Whole genome sequencing of Entamoeba nuttalli reveals mammalian host-related molecular signatures and a novel octapeptide-repeat surface protein.</title>
        <authorList>
            <person name="Tanaka M."/>
            <person name="Makiuchi T."/>
            <person name="Komiyama T."/>
            <person name="Shiina T."/>
            <person name="Osaki K."/>
            <person name="Tachibana H."/>
        </authorList>
    </citation>
    <scope>NUCLEOTIDE SEQUENCE [LARGE SCALE GENOMIC DNA]</scope>
    <source>
        <strain evidence="3 5">P19-061405</strain>
    </source>
</reference>
<reference evidence="3" key="2">
    <citation type="submission" date="2024-08" db="EMBL/GenBank/DDBJ databases">
        <title>Draft genome assembly of Entamoeba nuttalli using a combination of long-read and short-read sequencing data.</title>
        <authorList>
            <person name="Tanaka M."/>
            <person name="Tachibana H."/>
        </authorList>
    </citation>
    <scope>NUCLEOTIDE SEQUENCE</scope>
    <source>
        <strain evidence="3">P19-061405</strain>
    </source>
</reference>
<proteinExistence type="predicted"/>
<evidence type="ECO:0000313" key="4">
    <source>
        <dbReference type="EMBL" id="GAB1228096.1"/>
    </source>
</evidence>
<keyword evidence="1" id="KW-1133">Transmembrane helix</keyword>
<evidence type="ECO:0000313" key="5">
    <source>
        <dbReference type="Proteomes" id="UP001628156"/>
    </source>
</evidence>
<sequence length="67" mass="7634">MRGLLYLLTFLLLINNVKGEDQTDYYEPGGLFWGLSASMVFIVVIVLFAGLIIDAIKMKYFDVWKGI</sequence>
<feature type="transmembrane region" description="Helical" evidence="1">
    <location>
        <begin position="35"/>
        <end position="56"/>
    </location>
</feature>
<accession>A0ABQ0DBZ4</accession>
<keyword evidence="5" id="KW-1185">Reference proteome</keyword>
<evidence type="ECO:0000313" key="3">
    <source>
        <dbReference type="EMBL" id="GAB1220364.1"/>
    </source>
</evidence>
<evidence type="ECO:0000256" key="2">
    <source>
        <dbReference type="SAM" id="SignalP"/>
    </source>
</evidence>
<feature type="signal peptide" evidence="2">
    <location>
        <begin position="1"/>
        <end position="19"/>
    </location>
</feature>